<sequence length="24" mass="2838">MPLLLRVYIGINVEVSFERVMVME</sequence>
<protein>
    <submittedName>
        <fullName evidence="1">Uncharacterized protein</fullName>
    </submittedName>
</protein>
<dbReference type="AlphaFoldDB" id="A0A381SC29"/>
<organism evidence="1">
    <name type="scientific">marine metagenome</name>
    <dbReference type="NCBI Taxonomy" id="408172"/>
    <lineage>
        <taxon>unclassified sequences</taxon>
        <taxon>metagenomes</taxon>
        <taxon>ecological metagenomes</taxon>
    </lineage>
</organism>
<proteinExistence type="predicted"/>
<evidence type="ECO:0000313" key="1">
    <source>
        <dbReference type="EMBL" id="SVA01576.1"/>
    </source>
</evidence>
<accession>A0A381SC29</accession>
<reference evidence="1" key="1">
    <citation type="submission" date="2018-05" db="EMBL/GenBank/DDBJ databases">
        <authorList>
            <person name="Lanie J.A."/>
            <person name="Ng W.-L."/>
            <person name="Kazmierczak K.M."/>
            <person name="Andrzejewski T.M."/>
            <person name="Davidsen T.M."/>
            <person name="Wayne K.J."/>
            <person name="Tettelin H."/>
            <person name="Glass J.I."/>
            <person name="Rusch D."/>
            <person name="Podicherti R."/>
            <person name="Tsui H.-C.T."/>
            <person name="Winkler M.E."/>
        </authorList>
    </citation>
    <scope>NUCLEOTIDE SEQUENCE</scope>
</reference>
<gene>
    <name evidence="1" type="ORF">METZ01_LOCUS54430</name>
</gene>
<dbReference type="EMBL" id="UINC01002917">
    <property type="protein sequence ID" value="SVA01576.1"/>
    <property type="molecule type" value="Genomic_DNA"/>
</dbReference>
<name>A0A381SC29_9ZZZZ</name>